<evidence type="ECO:0000313" key="1">
    <source>
        <dbReference type="EMBL" id="DBA56387.1"/>
    </source>
</evidence>
<sequence length="144" mass="16521">MDPFRSGAVLLSATYACHICDMITDDMIKTEFIGTVVRAGLKKIYQEQEAVLAANLPELGDRYKLSRMPQELEGKKFGIRVLIYLRFLDIKYRKGTGLRKASGLALYNRVIWGVLYHETLPKLRYGFTEDIKNKITADLMEKNK</sequence>
<organism evidence="1">
    <name type="scientific">Porphyromonas phage phage032a_KCOM2801</name>
    <dbReference type="NCBI Taxonomy" id="3154122"/>
    <lineage>
        <taxon>Viruses</taxon>
        <taxon>Duplodnaviria</taxon>
        <taxon>Heunggongvirae</taxon>
        <taxon>Uroviricota</taxon>
        <taxon>Caudoviricetes</taxon>
        <taxon>Nixviridae</taxon>
        <taxon>Nixvirus</taxon>
        <taxon>Nixvirus pging00X</taxon>
    </lineage>
</organism>
<dbReference type="EMBL" id="BK068113">
    <property type="protein sequence ID" value="DBA56387.1"/>
    <property type="molecule type" value="Genomic_DNA"/>
</dbReference>
<reference evidence="1" key="2">
    <citation type="submission" date="2024-05" db="EMBL/GenBank/DDBJ databases">
        <authorList>
            <person name="Matrishin C.B."/>
            <person name="Kauffman K.M."/>
        </authorList>
    </citation>
    <scope>NUCLEOTIDE SEQUENCE</scope>
</reference>
<proteinExistence type="predicted"/>
<reference evidence="1" key="1">
    <citation type="journal article" date="2023" name="Microbiome">
        <title>Phages are unrecognized players in the ecology of the oral pathogen Porphyromonas gingivalis.</title>
        <authorList>
            <person name="Matrishin C.B."/>
            <person name="Haase E.M."/>
            <person name="Dewhirst F.E."/>
            <person name="Mark Welch J.L."/>
            <person name="Miranda-Sanchez F."/>
            <person name="Chen T."/>
            <person name="MacFarland D.C."/>
            <person name="Kauffman K.M."/>
        </authorList>
    </citation>
    <scope>NUCLEOTIDE SEQUENCE</scope>
</reference>
<accession>A0AAT9J9P9</accession>
<name>A0AAT9J9P9_9CAUD</name>
<protein>
    <submittedName>
        <fullName evidence="1">Acr candidate</fullName>
    </submittedName>
</protein>
<dbReference type="PROSITE" id="PS51257">
    <property type="entry name" value="PROKAR_LIPOPROTEIN"/>
    <property type="match status" value="1"/>
</dbReference>